<comment type="caution">
    <text evidence="1">The sequence shown here is derived from an EMBL/GenBank/DDBJ whole genome shotgun (WGS) entry which is preliminary data.</text>
</comment>
<reference evidence="2" key="1">
    <citation type="journal article" date="2016" name="Nat. Biotechnol.">
        <title>Sequencing wild and cultivated cassava and related species reveals extensive interspecific hybridization and genetic diversity.</title>
        <authorList>
            <person name="Bredeson J.V."/>
            <person name="Lyons J.B."/>
            <person name="Prochnik S.E."/>
            <person name="Wu G.A."/>
            <person name="Ha C.M."/>
            <person name="Edsinger-Gonzales E."/>
            <person name="Grimwood J."/>
            <person name="Schmutz J."/>
            <person name="Rabbi I.Y."/>
            <person name="Egesi C."/>
            <person name="Nauluvula P."/>
            <person name="Lebot V."/>
            <person name="Ndunguru J."/>
            <person name="Mkamilo G."/>
            <person name="Bart R.S."/>
            <person name="Setter T.L."/>
            <person name="Gleadow R.M."/>
            <person name="Kulakow P."/>
            <person name="Ferguson M.E."/>
            <person name="Rounsley S."/>
            <person name="Rokhsar D.S."/>
        </authorList>
    </citation>
    <scope>NUCLEOTIDE SEQUENCE [LARGE SCALE GENOMIC DNA]</scope>
    <source>
        <strain evidence="2">cv. AM560-2</strain>
    </source>
</reference>
<proteinExistence type="predicted"/>
<sequence>MSPVMARSRTALHVRTRNCGKQQRSAAHLWWLIGLMERVKFVFLDLRVWAVVA</sequence>
<dbReference type="EMBL" id="CM004398">
    <property type="protein sequence ID" value="KAG8642499.1"/>
    <property type="molecule type" value="Genomic_DNA"/>
</dbReference>
<evidence type="ECO:0000313" key="1">
    <source>
        <dbReference type="EMBL" id="KAG8642499.1"/>
    </source>
</evidence>
<evidence type="ECO:0000313" key="2">
    <source>
        <dbReference type="Proteomes" id="UP000091857"/>
    </source>
</evidence>
<dbReference type="Proteomes" id="UP000091857">
    <property type="component" value="Chromosome 12"/>
</dbReference>
<keyword evidence="2" id="KW-1185">Reference proteome</keyword>
<gene>
    <name evidence="1" type="ORF">MANES_12G090016v8</name>
</gene>
<accession>A0ACB7GQ54</accession>
<protein>
    <submittedName>
        <fullName evidence="1">Uncharacterized protein</fullName>
    </submittedName>
</protein>
<name>A0ACB7GQ54_MANES</name>
<organism evidence="1 2">
    <name type="scientific">Manihot esculenta</name>
    <name type="common">Cassava</name>
    <name type="synonym">Jatropha manihot</name>
    <dbReference type="NCBI Taxonomy" id="3983"/>
    <lineage>
        <taxon>Eukaryota</taxon>
        <taxon>Viridiplantae</taxon>
        <taxon>Streptophyta</taxon>
        <taxon>Embryophyta</taxon>
        <taxon>Tracheophyta</taxon>
        <taxon>Spermatophyta</taxon>
        <taxon>Magnoliopsida</taxon>
        <taxon>eudicotyledons</taxon>
        <taxon>Gunneridae</taxon>
        <taxon>Pentapetalae</taxon>
        <taxon>rosids</taxon>
        <taxon>fabids</taxon>
        <taxon>Malpighiales</taxon>
        <taxon>Euphorbiaceae</taxon>
        <taxon>Crotonoideae</taxon>
        <taxon>Manihoteae</taxon>
        <taxon>Manihot</taxon>
    </lineage>
</organism>